<sequence length="127" mass="13850">RLGKSIRAVSQDREAASLMGINVNRVVMYTVMISAFLAGLAAVFYVPLDRVAPYLGWVVLTDSIAIVVLGGMGSLKGSLIGAFILGYVRIYTVFFIHPLISTLMPIIVLIIILLLRPRGLFGKKEID</sequence>
<dbReference type="PANTHER" id="PTHR11795">
    <property type="entry name" value="BRANCHED-CHAIN AMINO ACID TRANSPORT SYSTEM PERMEASE PROTEIN LIVH"/>
    <property type="match status" value="1"/>
</dbReference>
<dbReference type="CDD" id="cd06582">
    <property type="entry name" value="TM_PBP1_LivH_like"/>
    <property type="match status" value="1"/>
</dbReference>
<evidence type="ECO:0000256" key="8">
    <source>
        <dbReference type="ARBA" id="ARBA00037998"/>
    </source>
</evidence>
<evidence type="ECO:0008006" key="11">
    <source>
        <dbReference type="Google" id="ProtNLM"/>
    </source>
</evidence>
<comment type="subcellular location">
    <subcellularLocation>
        <location evidence="1">Cell membrane</location>
        <topology evidence="1">Multi-pass membrane protein</topology>
    </subcellularLocation>
</comment>
<dbReference type="AlphaFoldDB" id="X1SYW4"/>
<keyword evidence="4 9" id="KW-0812">Transmembrane</keyword>
<dbReference type="GO" id="GO:0022857">
    <property type="term" value="F:transmembrane transporter activity"/>
    <property type="evidence" value="ECO:0007669"/>
    <property type="project" value="InterPro"/>
</dbReference>
<evidence type="ECO:0000256" key="4">
    <source>
        <dbReference type="ARBA" id="ARBA00022692"/>
    </source>
</evidence>
<proteinExistence type="inferred from homology"/>
<evidence type="ECO:0000256" key="1">
    <source>
        <dbReference type="ARBA" id="ARBA00004651"/>
    </source>
</evidence>
<dbReference type="Pfam" id="PF02653">
    <property type="entry name" value="BPD_transp_2"/>
    <property type="match status" value="1"/>
</dbReference>
<evidence type="ECO:0000256" key="3">
    <source>
        <dbReference type="ARBA" id="ARBA00022475"/>
    </source>
</evidence>
<dbReference type="InterPro" id="IPR052157">
    <property type="entry name" value="BCAA_transport_permease"/>
</dbReference>
<dbReference type="GO" id="GO:0006865">
    <property type="term" value="P:amino acid transport"/>
    <property type="evidence" value="ECO:0007669"/>
    <property type="project" value="UniProtKB-KW"/>
</dbReference>
<dbReference type="GO" id="GO:0005886">
    <property type="term" value="C:plasma membrane"/>
    <property type="evidence" value="ECO:0007669"/>
    <property type="project" value="UniProtKB-SubCell"/>
</dbReference>
<evidence type="ECO:0000256" key="6">
    <source>
        <dbReference type="ARBA" id="ARBA00022989"/>
    </source>
</evidence>
<feature type="transmembrane region" description="Helical" evidence="9">
    <location>
        <begin position="95"/>
        <end position="115"/>
    </location>
</feature>
<organism evidence="10">
    <name type="scientific">marine sediment metagenome</name>
    <dbReference type="NCBI Taxonomy" id="412755"/>
    <lineage>
        <taxon>unclassified sequences</taxon>
        <taxon>metagenomes</taxon>
        <taxon>ecological metagenomes</taxon>
    </lineage>
</organism>
<feature type="transmembrane region" description="Helical" evidence="9">
    <location>
        <begin position="54"/>
        <end position="75"/>
    </location>
</feature>
<comment type="similarity">
    <text evidence="8">Belongs to the binding-protein-dependent transport system permease family. LivHM subfamily.</text>
</comment>
<comment type="caution">
    <text evidence="10">The sequence shown here is derived from an EMBL/GenBank/DDBJ whole genome shotgun (WGS) entry which is preliminary data.</text>
</comment>
<feature type="non-terminal residue" evidence="10">
    <location>
        <position position="1"/>
    </location>
</feature>
<evidence type="ECO:0000256" key="7">
    <source>
        <dbReference type="ARBA" id="ARBA00023136"/>
    </source>
</evidence>
<keyword evidence="2" id="KW-0813">Transport</keyword>
<keyword evidence="3" id="KW-1003">Cell membrane</keyword>
<accession>X1SYW4</accession>
<dbReference type="InterPro" id="IPR001851">
    <property type="entry name" value="ABC_transp_permease"/>
</dbReference>
<dbReference type="PANTHER" id="PTHR11795:SF445">
    <property type="entry name" value="AMINO ACID ABC TRANSPORTER PERMEASE PROTEIN"/>
    <property type="match status" value="1"/>
</dbReference>
<reference evidence="10" key="1">
    <citation type="journal article" date="2014" name="Front. Microbiol.">
        <title>High frequency of phylogenetically diverse reductive dehalogenase-homologous genes in deep subseafloor sedimentary metagenomes.</title>
        <authorList>
            <person name="Kawai M."/>
            <person name="Futagami T."/>
            <person name="Toyoda A."/>
            <person name="Takaki Y."/>
            <person name="Nishi S."/>
            <person name="Hori S."/>
            <person name="Arai W."/>
            <person name="Tsubouchi T."/>
            <person name="Morono Y."/>
            <person name="Uchiyama I."/>
            <person name="Ito T."/>
            <person name="Fujiyama A."/>
            <person name="Inagaki F."/>
            <person name="Takami H."/>
        </authorList>
    </citation>
    <scope>NUCLEOTIDE SEQUENCE</scope>
    <source>
        <strain evidence="10">Expedition CK06-06</strain>
    </source>
</reference>
<name>X1SYW4_9ZZZZ</name>
<evidence type="ECO:0000313" key="10">
    <source>
        <dbReference type="EMBL" id="GAI80520.1"/>
    </source>
</evidence>
<keyword evidence="6 9" id="KW-1133">Transmembrane helix</keyword>
<protein>
    <recommendedName>
        <fullName evidence="11">Branched-chain amino acid ABC transporter permease</fullName>
    </recommendedName>
</protein>
<dbReference type="EMBL" id="BARW01010791">
    <property type="protein sequence ID" value="GAI80520.1"/>
    <property type="molecule type" value="Genomic_DNA"/>
</dbReference>
<evidence type="ECO:0000256" key="9">
    <source>
        <dbReference type="SAM" id="Phobius"/>
    </source>
</evidence>
<feature type="transmembrane region" description="Helical" evidence="9">
    <location>
        <begin position="26"/>
        <end position="47"/>
    </location>
</feature>
<gene>
    <name evidence="10" type="ORF">S12H4_21079</name>
</gene>
<keyword evidence="5" id="KW-0029">Amino-acid transport</keyword>
<evidence type="ECO:0000256" key="2">
    <source>
        <dbReference type="ARBA" id="ARBA00022448"/>
    </source>
</evidence>
<keyword evidence="7 9" id="KW-0472">Membrane</keyword>
<evidence type="ECO:0000256" key="5">
    <source>
        <dbReference type="ARBA" id="ARBA00022970"/>
    </source>
</evidence>